<sequence>MLPVIVNFLGWTGAACCTLGYLLVSTRMIDSNSWKYQMLNALGGIFLVTSALYNHDAPNTVANGLWALIGLTSLCRLFLFQSFKKSNHQ</sequence>
<accession>A0A1H7WFS7</accession>
<evidence type="ECO:0000313" key="3">
    <source>
        <dbReference type="EMBL" id="SEM19727.1"/>
    </source>
</evidence>
<feature type="transmembrane region" description="Helical" evidence="1">
    <location>
        <begin position="6"/>
        <end position="24"/>
    </location>
</feature>
<feature type="domain" description="CBU-0592-like" evidence="2">
    <location>
        <begin position="7"/>
        <end position="78"/>
    </location>
</feature>
<dbReference type="AlphaFoldDB" id="A0A1H7WFS7"/>
<proteinExistence type="predicted"/>
<dbReference type="OrthoDB" id="711721at2"/>
<dbReference type="NCBIfam" id="NF047864">
    <property type="entry name" value="CBU_0592_membra"/>
    <property type="match status" value="1"/>
</dbReference>
<dbReference type="InterPro" id="IPR058058">
    <property type="entry name" value="CBU_0592-like"/>
</dbReference>
<dbReference type="Pfam" id="PF26604">
    <property type="entry name" value="CBU_0592"/>
    <property type="match status" value="1"/>
</dbReference>
<organism evidence="3 4">
    <name type="scientific">Olivibacter domesticus</name>
    <name type="common">Pseudosphingobacterium domesticum</name>
    <dbReference type="NCBI Taxonomy" id="407022"/>
    <lineage>
        <taxon>Bacteria</taxon>
        <taxon>Pseudomonadati</taxon>
        <taxon>Bacteroidota</taxon>
        <taxon>Sphingobacteriia</taxon>
        <taxon>Sphingobacteriales</taxon>
        <taxon>Sphingobacteriaceae</taxon>
        <taxon>Olivibacter</taxon>
    </lineage>
</organism>
<keyword evidence="1" id="KW-0472">Membrane</keyword>
<feature type="transmembrane region" description="Helical" evidence="1">
    <location>
        <begin position="65"/>
        <end position="83"/>
    </location>
</feature>
<evidence type="ECO:0000256" key="1">
    <source>
        <dbReference type="SAM" id="Phobius"/>
    </source>
</evidence>
<keyword evidence="1" id="KW-1133">Transmembrane helix</keyword>
<dbReference type="EMBL" id="FOAF01000008">
    <property type="protein sequence ID" value="SEM19727.1"/>
    <property type="molecule type" value="Genomic_DNA"/>
</dbReference>
<feature type="transmembrane region" description="Helical" evidence="1">
    <location>
        <begin position="36"/>
        <end position="53"/>
    </location>
</feature>
<dbReference type="Proteomes" id="UP000199421">
    <property type="component" value="Unassembled WGS sequence"/>
</dbReference>
<protein>
    <recommendedName>
        <fullName evidence="2">CBU-0592-like domain-containing protein</fullName>
    </recommendedName>
</protein>
<dbReference type="STRING" id="407022.SAMN05661044_04535"/>
<reference evidence="4" key="1">
    <citation type="submission" date="2016-10" db="EMBL/GenBank/DDBJ databases">
        <authorList>
            <person name="Varghese N."/>
            <person name="Submissions S."/>
        </authorList>
    </citation>
    <scope>NUCLEOTIDE SEQUENCE [LARGE SCALE GENOMIC DNA]</scope>
    <source>
        <strain evidence="4">DSM 18733</strain>
    </source>
</reference>
<gene>
    <name evidence="3" type="ORF">SAMN05661044_04535</name>
</gene>
<keyword evidence="1" id="KW-0812">Transmembrane</keyword>
<evidence type="ECO:0000259" key="2">
    <source>
        <dbReference type="Pfam" id="PF26604"/>
    </source>
</evidence>
<name>A0A1H7WFS7_OLID1</name>
<dbReference type="RefSeq" id="WP_093329305.1">
    <property type="nucleotide sequence ID" value="NZ_FOAF01000008.1"/>
</dbReference>
<evidence type="ECO:0000313" key="4">
    <source>
        <dbReference type="Proteomes" id="UP000199421"/>
    </source>
</evidence>
<keyword evidence="4" id="KW-1185">Reference proteome</keyword>